<dbReference type="Pfam" id="PF13466">
    <property type="entry name" value="STAS_2"/>
    <property type="match status" value="1"/>
</dbReference>
<feature type="domain" description="MlaB-like STAS" evidence="1">
    <location>
        <begin position="23"/>
        <end position="94"/>
    </location>
</feature>
<keyword evidence="3" id="KW-1185">Reference proteome</keyword>
<organism evidence="2 3">
    <name type="scientific">Rubrobacter tropicus</name>
    <dbReference type="NCBI Taxonomy" id="2653851"/>
    <lineage>
        <taxon>Bacteria</taxon>
        <taxon>Bacillati</taxon>
        <taxon>Actinomycetota</taxon>
        <taxon>Rubrobacteria</taxon>
        <taxon>Rubrobacterales</taxon>
        <taxon>Rubrobacteraceae</taxon>
        <taxon>Rubrobacter</taxon>
    </lineage>
</organism>
<evidence type="ECO:0000313" key="2">
    <source>
        <dbReference type="EMBL" id="QIN82111.1"/>
    </source>
</evidence>
<dbReference type="AlphaFoldDB" id="A0A6G8Q6K2"/>
<sequence length="109" mass="11582">MAVAEALIPGSEVRVPDHPGAPIELRGEFDLFELRSLVAALEGPAGSTDPVRIDLSGVTFLDVRCARELVVRSFPRGDRLTLGNASREAERSLRACAKGLPGGRVSSTK</sequence>
<evidence type="ECO:0000313" key="3">
    <source>
        <dbReference type="Proteomes" id="UP000501452"/>
    </source>
</evidence>
<proteinExistence type="predicted"/>
<dbReference type="EMBL" id="CP045119">
    <property type="protein sequence ID" value="QIN82111.1"/>
    <property type="molecule type" value="Genomic_DNA"/>
</dbReference>
<dbReference type="InterPro" id="IPR036513">
    <property type="entry name" value="STAS_dom_sf"/>
</dbReference>
<dbReference type="RefSeq" id="WP_166174124.1">
    <property type="nucleotide sequence ID" value="NZ_CP045119.1"/>
</dbReference>
<name>A0A6G8Q6K2_9ACTN</name>
<dbReference type="SUPFAM" id="SSF52091">
    <property type="entry name" value="SpoIIaa-like"/>
    <property type="match status" value="1"/>
</dbReference>
<protein>
    <recommendedName>
        <fullName evidence="1">MlaB-like STAS domain-containing protein</fullName>
    </recommendedName>
</protein>
<dbReference type="Proteomes" id="UP000501452">
    <property type="component" value="Chromosome"/>
</dbReference>
<gene>
    <name evidence="2" type="ORF">GBA63_05215</name>
</gene>
<dbReference type="KEGG" id="rub:GBA63_05215"/>
<dbReference type="Gene3D" id="3.30.750.24">
    <property type="entry name" value="STAS domain"/>
    <property type="match status" value="1"/>
</dbReference>
<dbReference type="InterPro" id="IPR058548">
    <property type="entry name" value="MlaB-like_STAS"/>
</dbReference>
<reference evidence="2 3" key="1">
    <citation type="submission" date="2019-10" db="EMBL/GenBank/DDBJ databases">
        <title>Rubrobacter sp nov SCSIO 52090 isolated from a deep-sea sediment in the South China Sea.</title>
        <authorList>
            <person name="Chen R.W."/>
        </authorList>
    </citation>
    <scope>NUCLEOTIDE SEQUENCE [LARGE SCALE GENOMIC DNA]</scope>
    <source>
        <strain evidence="2 3">SCSIO 52909</strain>
    </source>
</reference>
<accession>A0A6G8Q6K2</accession>
<evidence type="ECO:0000259" key="1">
    <source>
        <dbReference type="Pfam" id="PF13466"/>
    </source>
</evidence>